<feature type="non-terminal residue" evidence="1">
    <location>
        <position position="201"/>
    </location>
</feature>
<reference evidence="1" key="1">
    <citation type="submission" date="2018-05" db="EMBL/GenBank/DDBJ databases">
        <authorList>
            <person name="Lanie J.A."/>
            <person name="Ng W.-L."/>
            <person name="Kazmierczak K.M."/>
            <person name="Andrzejewski T.M."/>
            <person name="Davidsen T.M."/>
            <person name="Wayne K.J."/>
            <person name="Tettelin H."/>
            <person name="Glass J.I."/>
            <person name="Rusch D."/>
            <person name="Podicherti R."/>
            <person name="Tsui H.-C.T."/>
            <person name="Winkler M.E."/>
        </authorList>
    </citation>
    <scope>NUCLEOTIDE SEQUENCE</scope>
</reference>
<dbReference type="GO" id="GO:0047869">
    <property type="term" value="F:dimethylpropiothetin dethiomethylase activity"/>
    <property type="evidence" value="ECO:0007669"/>
    <property type="project" value="InterPro"/>
</dbReference>
<evidence type="ECO:0008006" key="2">
    <source>
        <dbReference type="Google" id="ProtNLM"/>
    </source>
</evidence>
<dbReference type="Pfam" id="PF16867">
    <property type="entry name" value="DMSP_lyase"/>
    <property type="match status" value="1"/>
</dbReference>
<gene>
    <name evidence="1" type="ORF">METZ01_LOCUS219032</name>
</gene>
<sequence>MKLRQTGKILQKFLNALQKQLCDHLDQQSKHMLWELEQLKPASYEKITASKCPTCSYLEYALSTIPKDLAPLDVLAKALANQVVWHEASRGVPDLFKGGYAFAEVIGRQGLMQSDSIRLGLFLQKPDIDYPLHAHDADELYLILSGNASWQIEDLEFRVGPGSIVHHHTSEAHATFTDELPIFAVWIWTGMIKGRFWFSSH</sequence>
<name>A0A382FSX3_9ZZZZ</name>
<dbReference type="InterPro" id="IPR014710">
    <property type="entry name" value="RmlC-like_jellyroll"/>
</dbReference>
<dbReference type="InterPro" id="IPR011051">
    <property type="entry name" value="RmlC_Cupin_sf"/>
</dbReference>
<dbReference type="AlphaFoldDB" id="A0A382FSX3"/>
<feature type="non-terminal residue" evidence="1">
    <location>
        <position position="1"/>
    </location>
</feature>
<dbReference type="Gene3D" id="2.60.120.10">
    <property type="entry name" value="Jelly Rolls"/>
    <property type="match status" value="1"/>
</dbReference>
<evidence type="ECO:0000313" key="1">
    <source>
        <dbReference type="EMBL" id="SVB66178.1"/>
    </source>
</evidence>
<dbReference type="SUPFAM" id="SSF51182">
    <property type="entry name" value="RmlC-like cupins"/>
    <property type="match status" value="1"/>
</dbReference>
<dbReference type="EMBL" id="UINC01051707">
    <property type="protein sequence ID" value="SVB66178.1"/>
    <property type="molecule type" value="Genomic_DNA"/>
</dbReference>
<dbReference type="InterPro" id="IPR031723">
    <property type="entry name" value="DMSP_lyase"/>
</dbReference>
<proteinExistence type="predicted"/>
<accession>A0A382FSX3</accession>
<protein>
    <recommendedName>
        <fullName evidence="2">Cupin 2 conserved barrel domain-containing protein</fullName>
    </recommendedName>
</protein>
<organism evidence="1">
    <name type="scientific">marine metagenome</name>
    <dbReference type="NCBI Taxonomy" id="408172"/>
    <lineage>
        <taxon>unclassified sequences</taxon>
        <taxon>metagenomes</taxon>
        <taxon>ecological metagenomes</taxon>
    </lineage>
</organism>